<keyword evidence="2" id="KW-0472">Membrane</keyword>
<organism evidence="3 4">
    <name type="scientific">Meloidogyne incognita</name>
    <name type="common">Southern root-knot nematode worm</name>
    <name type="synonym">Oxyuris incognita</name>
    <dbReference type="NCBI Taxonomy" id="6306"/>
    <lineage>
        <taxon>Eukaryota</taxon>
        <taxon>Metazoa</taxon>
        <taxon>Ecdysozoa</taxon>
        <taxon>Nematoda</taxon>
        <taxon>Chromadorea</taxon>
        <taxon>Rhabditida</taxon>
        <taxon>Tylenchina</taxon>
        <taxon>Tylenchomorpha</taxon>
        <taxon>Tylenchoidea</taxon>
        <taxon>Meloidogynidae</taxon>
        <taxon>Meloidogyninae</taxon>
        <taxon>Meloidogyne</taxon>
        <taxon>Meloidogyne incognita group</taxon>
    </lineage>
</organism>
<dbReference type="Proteomes" id="UP000887563">
    <property type="component" value="Unplaced"/>
</dbReference>
<name>A0A914KNV1_MELIC</name>
<dbReference type="AlphaFoldDB" id="A0A914KNV1"/>
<protein>
    <submittedName>
        <fullName evidence="4">Uncharacterized protein</fullName>
    </submittedName>
</protein>
<feature type="transmembrane region" description="Helical" evidence="2">
    <location>
        <begin position="25"/>
        <end position="47"/>
    </location>
</feature>
<feature type="region of interest" description="Disordered" evidence="1">
    <location>
        <begin position="77"/>
        <end position="304"/>
    </location>
</feature>
<feature type="compositionally biased region" description="Gly residues" evidence="1">
    <location>
        <begin position="94"/>
        <end position="110"/>
    </location>
</feature>
<sequence length="435" mass="48636">MHGKSQNRNTPNRNTPFLSFSNQSIHLHVFLILVLVIYFLVLLVSGLRAANSDLNKQLTLERTEEKRRIFELAKGKHLAISHKHRPSGESRKSGNGGGINGGGINGGKINGGRVVDDEEEEGGNGGKKEESKNGGDPLYFTNGTAKTNGVRKSWHGGTGGGGSGGGDQVGGTDKDFLLTPFLTPKRRSPILRQYSDDSSGSSPSKSPLRHAGFLPSLASVDENEDEENEEDDEDDEEDDEIVHGHAEAMIFRRKRSNASTQQGVSSRRSSAAQQQQQQQRRRKSSSATKSSTKHSQQKQNLKEIMKRPSLQLTWKDRFLLCIGWTDPAKLEARLREQMKENEMEKGRRKIEEEEEREEEKEQQPLLLNGRRKTKGREKLETKQQSVVLEEVPLIYPFSVSSLNPQMSLLISIYPLTPQKSTVYHLVMKNPSKSPF</sequence>
<evidence type="ECO:0000313" key="4">
    <source>
        <dbReference type="WBParaSite" id="Minc3s00061g03131"/>
    </source>
</evidence>
<evidence type="ECO:0000256" key="1">
    <source>
        <dbReference type="SAM" id="MobiDB-lite"/>
    </source>
</evidence>
<keyword evidence="2" id="KW-0812">Transmembrane</keyword>
<feature type="compositionally biased region" description="Acidic residues" evidence="1">
    <location>
        <begin position="221"/>
        <end position="240"/>
    </location>
</feature>
<keyword evidence="3" id="KW-1185">Reference proteome</keyword>
<accession>A0A914KNV1</accession>
<feature type="compositionally biased region" description="Low complexity" evidence="1">
    <location>
        <begin position="265"/>
        <end position="278"/>
    </location>
</feature>
<dbReference type="WBParaSite" id="Minc3s00061g03131">
    <property type="protein sequence ID" value="Minc3s00061g03131"/>
    <property type="gene ID" value="Minc3s00061g03131"/>
</dbReference>
<keyword evidence="2" id="KW-1133">Transmembrane helix</keyword>
<evidence type="ECO:0000313" key="3">
    <source>
        <dbReference type="Proteomes" id="UP000887563"/>
    </source>
</evidence>
<feature type="compositionally biased region" description="Basic and acidic residues" evidence="1">
    <location>
        <begin position="339"/>
        <end position="351"/>
    </location>
</feature>
<feature type="compositionally biased region" description="Gly residues" evidence="1">
    <location>
        <begin position="156"/>
        <end position="169"/>
    </location>
</feature>
<evidence type="ECO:0000256" key="2">
    <source>
        <dbReference type="SAM" id="Phobius"/>
    </source>
</evidence>
<feature type="compositionally biased region" description="Low complexity" evidence="1">
    <location>
        <begin position="196"/>
        <end position="206"/>
    </location>
</feature>
<proteinExistence type="predicted"/>
<reference evidence="4" key="1">
    <citation type="submission" date="2022-11" db="UniProtKB">
        <authorList>
            <consortium name="WormBaseParasite"/>
        </authorList>
    </citation>
    <scope>IDENTIFICATION</scope>
</reference>
<feature type="region of interest" description="Disordered" evidence="1">
    <location>
        <begin position="339"/>
        <end position="367"/>
    </location>
</feature>